<dbReference type="OrthoDB" id="9767864at2"/>
<dbReference type="InterPro" id="IPR020287">
    <property type="entry name" value="Tail_sheath_C"/>
</dbReference>
<proteinExistence type="inferred from homology"/>
<evidence type="ECO:0000259" key="2">
    <source>
        <dbReference type="Pfam" id="PF17482"/>
    </source>
</evidence>
<evidence type="ECO:0000256" key="1">
    <source>
        <dbReference type="ARBA" id="ARBA00008005"/>
    </source>
</evidence>
<keyword evidence="4" id="KW-1185">Reference proteome</keyword>
<dbReference type="Gene3D" id="3.40.50.11780">
    <property type="match status" value="2"/>
</dbReference>
<sequence>MATSFKTPGVYVEEISTFPPSVAQVETAIPAFIGYTEKAFISGTDYHTEEIIKPIKISSLPDYEFLFGKGPDPTTINIDLKSDNTVKSATINSINLLYDSIRMFYINGGGDCYVVSVGGYNALTSEIVKEDLTAGLDSLHKVDEPTLLVIPESVHLSAENAGEVHAAMLAQCNKLQDRFAVLDIVNGDLEATPLLDPVEVFRSYVGMNNLKYGAAYYPWIKTTLPFKIDYDTIVNGTFTKEGNPVPAIESFFNSDIVAAITNKDADITAAEAVPAVDPAVPGTPSLANLPAYVEDIFDAYKEFFDLSFADNTADSNSSTSIHTRYTKDGSAFHGLLKTFYDYIHFSDSTNGGPSPWASPGLGDLSVAPLDPAVAFPTLTFSIPESAGNNVFQATGTAAGITPYFEVIYDKLTALVAAFIEELKASRTTTTETLSQVDAVYRGIITAINAQKVILPPSGAMVGVYAYVDNNRGVWKAPANVSISGVVAPTVNISHEEQQGLNVDVVAGKSINAIRPFVGKGILVWGARTLAGNDNEWRYVPVRRFFIMAEESIKKATEQFVFEPNDANTWVKVRAMIENFLILQWRAGALAGAKPNDAFYVKVGLGETMTADDILNGIMNVEIGMAVVRPAEFIVLKFSHKMQES</sequence>
<comment type="similarity">
    <text evidence="1">Belongs to the myoviridae tail sheath protein family.</text>
</comment>
<dbReference type="AlphaFoldDB" id="A0A1G7HIS5"/>
<name>A0A1G7HIS5_9FLAO</name>
<dbReference type="RefSeq" id="WP_093144772.1">
    <property type="nucleotide sequence ID" value="NZ_BMWO01000004.1"/>
</dbReference>
<reference evidence="3 4" key="1">
    <citation type="submission" date="2016-10" db="EMBL/GenBank/DDBJ databases">
        <authorList>
            <person name="de Groot N.N."/>
        </authorList>
    </citation>
    <scope>NUCLEOTIDE SEQUENCE [LARGE SCALE GENOMIC DNA]</scope>
    <source>
        <strain evidence="3 4">DSM 16195</strain>
    </source>
</reference>
<accession>A0A1G7HIS5</accession>
<gene>
    <name evidence="3" type="ORF">SAMN05421855_104114</name>
</gene>
<evidence type="ECO:0000313" key="3">
    <source>
        <dbReference type="EMBL" id="SDF00226.1"/>
    </source>
</evidence>
<dbReference type="PANTHER" id="PTHR35861:SF1">
    <property type="entry name" value="PHAGE TAIL SHEATH PROTEIN"/>
    <property type="match status" value="1"/>
</dbReference>
<dbReference type="EMBL" id="FNBA01000004">
    <property type="protein sequence ID" value="SDF00226.1"/>
    <property type="molecule type" value="Genomic_DNA"/>
</dbReference>
<dbReference type="Pfam" id="PF17482">
    <property type="entry name" value="Phage_sheath_1C"/>
    <property type="match status" value="1"/>
</dbReference>
<dbReference type="Proteomes" id="UP000199321">
    <property type="component" value="Unassembled WGS sequence"/>
</dbReference>
<evidence type="ECO:0000313" key="4">
    <source>
        <dbReference type="Proteomes" id="UP000199321"/>
    </source>
</evidence>
<dbReference type="STRING" id="227084.SAMN05421855_104114"/>
<dbReference type="PANTHER" id="PTHR35861">
    <property type="match status" value="1"/>
</dbReference>
<protein>
    <recommendedName>
        <fullName evidence="2">Tail sheath protein C-terminal domain-containing protein</fullName>
    </recommendedName>
</protein>
<dbReference type="InterPro" id="IPR052042">
    <property type="entry name" value="Tail_sheath_structural"/>
</dbReference>
<organism evidence="3 4">
    <name type="scientific">Ulvibacter litoralis</name>
    <dbReference type="NCBI Taxonomy" id="227084"/>
    <lineage>
        <taxon>Bacteria</taxon>
        <taxon>Pseudomonadati</taxon>
        <taxon>Bacteroidota</taxon>
        <taxon>Flavobacteriia</taxon>
        <taxon>Flavobacteriales</taxon>
        <taxon>Flavobacteriaceae</taxon>
        <taxon>Ulvibacter</taxon>
    </lineage>
</organism>
<feature type="domain" description="Tail sheath protein C-terminal" evidence="2">
    <location>
        <begin position="533"/>
        <end position="637"/>
    </location>
</feature>